<dbReference type="InterPro" id="IPR009061">
    <property type="entry name" value="DNA-bd_dom_put_sf"/>
</dbReference>
<evidence type="ECO:0000313" key="3">
    <source>
        <dbReference type="Proteomes" id="UP000036166"/>
    </source>
</evidence>
<feature type="non-terminal residue" evidence="2">
    <location>
        <position position="1"/>
    </location>
</feature>
<dbReference type="Proteomes" id="UP000036166">
    <property type="component" value="Unassembled WGS sequence"/>
</dbReference>
<evidence type="ECO:0000313" key="2">
    <source>
        <dbReference type="EMBL" id="KMM31263.1"/>
    </source>
</evidence>
<dbReference type="GO" id="GO:0003677">
    <property type="term" value="F:DNA binding"/>
    <property type="evidence" value="ECO:0007669"/>
    <property type="project" value="InterPro"/>
</dbReference>
<comment type="caution">
    <text evidence="2">The sequence shown here is derived from an EMBL/GenBank/DDBJ whole genome shotgun (WGS) entry which is preliminary data.</text>
</comment>
<dbReference type="InterPro" id="IPR041657">
    <property type="entry name" value="HTH_17"/>
</dbReference>
<sequence>SLTNMVKNLVQKVDHLNRKEEKELLTTSEVCKMLDISRSTLQRYLINGDIVPERIGSKLRSKLYIHRADVERIAQNTTSDPV</sequence>
<gene>
    <name evidence="2" type="ORF">ACM15_23425</name>
</gene>
<dbReference type="NCBIfam" id="TIGR01764">
    <property type="entry name" value="excise"/>
    <property type="match status" value="1"/>
</dbReference>
<name>A0A0J6CDR3_9BACT</name>
<feature type="domain" description="Helix-turn-helix" evidence="1">
    <location>
        <begin position="24"/>
        <end position="75"/>
    </location>
</feature>
<reference evidence="2 3" key="1">
    <citation type="submission" date="2015-06" db="EMBL/GenBank/DDBJ databases">
        <title>Draft Genome Sequence of Parabacteroides goldsteinii with Putative Novel Metallo-Beta-Lactamases Isolated from a Blood Culture from a Human Patient.</title>
        <authorList>
            <person name="Krogh T.J."/>
            <person name="Agergaard C.N."/>
            <person name="Moller-Jensen J."/>
            <person name="Justesen U.S."/>
        </authorList>
    </citation>
    <scope>NUCLEOTIDE SEQUENCE [LARGE SCALE GENOMIC DNA]</scope>
    <source>
        <strain evidence="2 3">910340</strain>
    </source>
</reference>
<organism evidence="2 3">
    <name type="scientific">Parabacteroides goldsteinii</name>
    <dbReference type="NCBI Taxonomy" id="328812"/>
    <lineage>
        <taxon>Bacteria</taxon>
        <taxon>Pseudomonadati</taxon>
        <taxon>Bacteroidota</taxon>
        <taxon>Bacteroidia</taxon>
        <taxon>Bacteroidales</taxon>
        <taxon>Tannerellaceae</taxon>
        <taxon>Parabacteroides</taxon>
    </lineage>
</organism>
<dbReference type="EMBL" id="LFJV01000109">
    <property type="protein sequence ID" value="KMM31263.1"/>
    <property type="molecule type" value="Genomic_DNA"/>
</dbReference>
<accession>A0A0J6CDR3</accession>
<dbReference type="RefSeq" id="WP_048317585.1">
    <property type="nucleotide sequence ID" value="NZ_LFJV01000109.1"/>
</dbReference>
<protein>
    <recommendedName>
        <fullName evidence="1">Helix-turn-helix domain-containing protein</fullName>
    </recommendedName>
</protein>
<dbReference type="Pfam" id="PF12728">
    <property type="entry name" value="HTH_17"/>
    <property type="match status" value="1"/>
</dbReference>
<dbReference type="SUPFAM" id="SSF46955">
    <property type="entry name" value="Putative DNA-binding domain"/>
    <property type="match status" value="1"/>
</dbReference>
<proteinExistence type="predicted"/>
<dbReference type="AlphaFoldDB" id="A0A0J6CDR3"/>
<dbReference type="Gene3D" id="1.10.1660.10">
    <property type="match status" value="1"/>
</dbReference>
<dbReference type="InterPro" id="IPR010093">
    <property type="entry name" value="SinI_DNA-bd"/>
</dbReference>
<evidence type="ECO:0000259" key="1">
    <source>
        <dbReference type="Pfam" id="PF12728"/>
    </source>
</evidence>
<dbReference type="PATRIC" id="fig|328812.4.peg.390"/>